<comment type="domain">
    <text evidence="12">Contains an N-terminal zinc-binding domain, a central core domain that contains the primase activity, and a C-terminal DnaB-binding domain.</text>
</comment>
<dbReference type="InterPro" id="IPR002694">
    <property type="entry name" value="Znf_CHC2"/>
</dbReference>
<dbReference type="GO" id="GO:0005524">
    <property type="term" value="F:ATP binding"/>
    <property type="evidence" value="ECO:0007669"/>
    <property type="project" value="InterPro"/>
</dbReference>
<dbReference type="GO" id="GO:1990077">
    <property type="term" value="C:primosome complex"/>
    <property type="evidence" value="ECO:0007669"/>
    <property type="project" value="UniProtKB-KW"/>
</dbReference>
<feature type="coiled-coil region" evidence="15">
    <location>
        <begin position="548"/>
        <end position="587"/>
    </location>
</feature>
<dbReference type="SUPFAM" id="SSF56731">
    <property type="entry name" value="DNA primase core"/>
    <property type="match status" value="1"/>
</dbReference>
<evidence type="ECO:0000313" key="18">
    <source>
        <dbReference type="Proteomes" id="UP000230340"/>
    </source>
</evidence>
<evidence type="ECO:0000256" key="11">
    <source>
        <dbReference type="ARBA" id="ARBA00023163"/>
    </source>
</evidence>
<comment type="caution">
    <text evidence="17">The sequence shown here is derived from an EMBL/GenBank/DDBJ whole genome shotgun (WGS) entry which is preliminary data.</text>
</comment>
<dbReference type="GO" id="GO:0000428">
    <property type="term" value="C:DNA-directed RNA polymerase complex"/>
    <property type="evidence" value="ECO:0007669"/>
    <property type="project" value="UniProtKB-KW"/>
</dbReference>
<organism evidence="17 18">
    <name type="scientific">candidate division WWE3 bacterium CG08_land_8_20_14_0_20_40_13</name>
    <dbReference type="NCBI Taxonomy" id="1975084"/>
    <lineage>
        <taxon>Bacteria</taxon>
        <taxon>Katanobacteria</taxon>
    </lineage>
</organism>
<dbReference type="NCBIfam" id="TIGR01391">
    <property type="entry name" value="dnaG"/>
    <property type="match status" value="1"/>
</dbReference>
<feature type="zinc finger region" description="CHC2-type" evidence="12 14">
    <location>
        <begin position="36"/>
        <end position="60"/>
    </location>
</feature>
<comment type="function">
    <text evidence="12 13">RNA polymerase that catalyzes the synthesis of short RNA molecules used as primers for DNA polymerase during DNA replication.</text>
</comment>
<dbReference type="InterPro" id="IPR016136">
    <property type="entry name" value="DNA_helicase_N/primase_C"/>
</dbReference>
<protein>
    <recommendedName>
        <fullName evidence="12 13">DNA primase</fullName>
        <ecNumber evidence="12">2.7.7.101</ecNumber>
    </recommendedName>
</protein>
<reference evidence="18" key="1">
    <citation type="submission" date="2017-09" db="EMBL/GenBank/DDBJ databases">
        <title>Depth-based differentiation of microbial function through sediment-hosted aquifers and enrichment of novel symbionts in the deep terrestrial subsurface.</title>
        <authorList>
            <person name="Probst A.J."/>
            <person name="Ladd B."/>
            <person name="Jarett J.K."/>
            <person name="Geller-Mcgrath D.E."/>
            <person name="Sieber C.M.K."/>
            <person name="Emerson J.B."/>
            <person name="Anantharaman K."/>
            <person name="Thomas B.C."/>
            <person name="Malmstrom R."/>
            <person name="Stieglmeier M."/>
            <person name="Klingl A."/>
            <person name="Woyke T."/>
            <person name="Ryan C.M."/>
            <person name="Banfield J.F."/>
        </authorList>
    </citation>
    <scope>NUCLEOTIDE SEQUENCE [LARGE SCALE GENOMIC DNA]</scope>
</reference>
<dbReference type="Pfam" id="PF13155">
    <property type="entry name" value="Toprim_2"/>
    <property type="match status" value="1"/>
</dbReference>
<dbReference type="EMBL" id="PEYT01000004">
    <property type="protein sequence ID" value="PIS23290.1"/>
    <property type="molecule type" value="Genomic_DNA"/>
</dbReference>
<dbReference type="GO" id="GO:0006269">
    <property type="term" value="P:DNA replication, synthesis of primer"/>
    <property type="evidence" value="ECO:0007669"/>
    <property type="project" value="UniProtKB-UniRule"/>
</dbReference>
<keyword evidence="4 12" id="KW-0548">Nucleotidyltransferase</keyword>
<dbReference type="Pfam" id="PF01807">
    <property type="entry name" value="Zn_ribbon_DnaG"/>
    <property type="match status" value="1"/>
</dbReference>
<dbReference type="InterPro" id="IPR013264">
    <property type="entry name" value="DNAG_N"/>
</dbReference>
<evidence type="ECO:0000256" key="9">
    <source>
        <dbReference type="ARBA" id="ARBA00022842"/>
    </source>
</evidence>
<evidence type="ECO:0000313" key="17">
    <source>
        <dbReference type="EMBL" id="PIS23290.1"/>
    </source>
</evidence>
<dbReference type="Gene3D" id="3.40.1360.10">
    <property type="match status" value="1"/>
</dbReference>
<keyword evidence="5 12" id="KW-0235">DNA replication</keyword>
<dbReference type="InterPro" id="IPR030846">
    <property type="entry name" value="DnaG_bac"/>
</dbReference>
<evidence type="ECO:0000256" key="5">
    <source>
        <dbReference type="ARBA" id="ARBA00022705"/>
    </source>
</evidence>
<dbReference type="CDD" id="cd03364">
    <property type="entry name" value="TOPRIM_DnaG_primases"/>
    <property type="match status" value="1"/>
</dbReference>
<evidence type="ECO:0000256" key="1">
    <source>
        <dbReference type="ARBA" id="ARBA00022478"/>
    </source>
</evidence>
<dbReference type="Gene3D" id="3.90.980.10">
    <property type="entry name" value="DNA primase, catalytic core, N-terminal domain"/>
    <property type="match status" value="1"/>
</dbReference>
<dbReference type="GO" id="GO:0003678">
    <property type="term" value="F:DNA helicase activity"/>
    <property type="evidence" value="ECO:0007669"/>
    <property type="project" value="InterPro"/>
</dbReference>
<evidence type="ECO:0000256" key="8">
    <source>
        <dbReference type="ARBA" id="ARBA00022833"/>
    </source>
</evidence>
<dbReference type="GO" id="GO:0005737">
    <property type="term" value="C:cytoplasm"/>
    <property type="evidence" value="ECO:0007669"/>
    <property type="project" value="TreeGrafter"/>
</dbReference>
<proteinExistence type="inferred from homology"/>
<evidence type="ECO:0000256" key="2">
    <source>
        <dbReference type="ARBA" id="ARBA00022515"/>
    </source>
</evidence>
<evidence type="ECO:0000259" key="16">
    <source>
        <dbReference type="PROSITE" id="PS50880"/>
    </source>
</evidence>
<gene>
    <name evidence="12" type="primary">dnaG</name>
    <name evidence="17" type="ORF">COT49_00370</name>
</gene>
<dbReference type="InterPro" id="IPR019475">
    <property type="entry name" value="DNA_primase_DnaB-bd"/>
</dbReference>
<dbReference type="PANTHER" id="PTHR30313">
    <property type="entry name" value="DNA PRIMASE"/>
    <property type="match status" value="1"/>
</dbReference>
<dbReference type="Pfam" id="PF08275">
    <property type="entry name" value="DNAG_N"/>
    <property type="match status" value="1"/>
</dbReference>
<dbReference type="HAMAP" id="MF_00974">
    <property type="entry name" value="DNA_primase_DnaG"/>
    <property type="match status" value="1"/>
</dbReference>
<dbReference type="SUPFAM" id="SSF48024">
    <property type="entry name" value="N-terminal domain of DnaB helicase"/>
    <property type="match status" value="1"/>
</dbReference>
<dbReference type="InterPro" id="IPR006295">
    <property type="entry name" value="DNA_primase_DnaG"/>
</dbReference>
<dbReference type="InterPro" id="IPR006171">
    <property type="entry name" value="TOPRIM_dom"/>
</dbReference>
<evidence type="ECO:0000256" key="14">
    <source>
        <dbReference type="PIRSR" id="PIRSR002811-1"/>
    </source>
</evidence>
<dbReference type="Proteomes" id="UP000230340">
    <property type="component" value="Unassembled WGS sequence"/>
</dbReference>
<keyword evidence="8 12" id="KW-0862">Zinc</keyword>
<evidence type="ECO:0000256" key="15">
    <source>
        <dbReference type="SAM" id="Coils"/>
    </source>
</evidence>
<dbReference type="Gene3D" id="3.90.580.10">
    <property type="entry name" value="Zinc finger, CHC2-type domain"/>
    <property type="match status" value="1"/>
</dbReference>
<evidence type="ECO:0000256" key="12">
    <source>
        <dbReference type="HAMAP-Rule" id="MF_00974"/>
    </source>
</evidence>
<evidence type="ECO:0000256" key="3">
    <source>
        <dbReference type="ARBA" id="ARBA00022679"/>
    </source>
</evidence>
<dbReference type="SUPFAM" id="SSF57783">
    <property type="entry name" value="Zinc beta-ribbon"/>
    <property type="match status" value="1"/>
</dbReference>
<evidence type="ECO:0000256" key="10">
    <source>
        <dbReference type="ARBA" id="ARBA00023125"/>
    </source>
</evidence>
<keyword evidence="6 12" id="KW-0479">Metal-binding</keyword>
<dbReference type="InterPro" id="IPR050219">
    <property type="entry name" value="DnaG_primase"/>
</dbReference>
<keyword evidence="2 12" id="KW-0639">Primosome</keyword>
<dbReference type="InterPro" id="IPR036185">
    <property type="entry name" value="DNA_heli_DnaB-like_N_sf"/>
</dbReference>
<dbReference type="FunFam" id="3.90.580.10:FF:000001">
    <property type="entry name" value="DNA primase"/>
    <property type="match status" value="1"/>
</dbReference>
<comment type="similarity">
    <text evidence="12 13">Belongs to the DnaG primase family.</text>
</comment>
<keyword evidence="11 12" id="KW-0804">Transcription</keyword>
<dbReference type="GO" id="GO:0003677">
    <property type="term" value="F:DNA binding"/>
    <property type="evidence" value="ECO:0007669"/>
    <property type="project" value="UniProtKB-KW"/>
</dbReference>
<dbReference type="GO" id="GO:0008270">
    <property type="term" value="F:zinc ion binding"/>
    <property type="evidence" value="ECO:0007669"/>
    <property type="project" value="UniProtKB-UniRule"/>
</dbReference>
<dbReference type="PROSITE" id="PS50880">
    <property type="entry name" value="TOPRIM"/>
    <property type="match status" value="1"/>
</dbReference>
<dbReference type="SMART" id="SM00400">
    <property type="entry name" value="ZnF_CHCC"/>
    <property type="match status" value="1"/>
</dbReference>
<dbReference type="Pfam" id="PF10410">
    <property type="entry name" value="DnaB_bind"/>
    <property type="match status" value="1"/>
</dbReference>
<feature type="domain" description="Toprim" evidence="16">
    <location>
        <begin position="253"/>
        <end position="334"/>
    </location>
</feature>
<dbReference type="GO" id="GO:0003899">
    <property type="term" value="F:DNA-directed RNA polymerase activity"/>
    <property type="evidence" value="ECO:0007669"/>
    <property type="project" value="UniProtKB-UniRule"/>
</dbReference>
<keyword evidence="9" id="KW-0460">Magnesium</keyword>
<evidence type="ECO:0000256" key="13">
    <source>
        <dbReference type="PIRNR" id="PIRNR002811"/>
    </source>
</evidence>
<dbReference type="PIRSF" id="PIRSF002811">
    <property type="entry name" value="DnaG"/>
    <property type="match status" value="1"/>
</dbReference>
<comment type="catalytic activity">
    <reaction evidence="12">
        <text>ssDNA + n NTP = ssDNA/pppN(pN)n-1 hybrid + (n-1) diphosphate.</text>
        <dbReference type="EC" id="2.7.7.101"/>
    </reaction>
</comment>
<keyword evidence="3 12" id="KW-0808">Transferase</keyword>
<comment type="cofactor">
    <cofactor evidence="12 13 14">
        <name>Zn(2+)</name>
        <dbReference type="ChEBI" id="CHEBI:29105"/>
    </cofactor>
    <text evidence="12 13 14">Binds 1 zinc ion per monomer.</text>
</comment>
<dbReference type="EC" id="2.7.7.101" evidence="12"/>
<keyword evidence="7 12" id="KW-0863">Zinc-finger</keyword>
<comment type="subunit">
    <text evidence="12">Monomer. Interacts with DnaB.</text>
</comment>
<dbReference type="Gene3D" id="1.10.860.10">
    <property type="entry name" value="DNAb Helicase, Chain A"/>
    <property type="match status" value="1"/>
</dbReference>
<evidence type="ECO:0000256" key="4">
    <source>
        <dbReference type="ARBA" id="ARBA00022695"/>
    </source>
</evidence>
<evidence type="ECO:0000256" key="6">
    <source>
        <dbReference type="ARBA" id="ARBA00022723"/>
    </source>
</evidence>
<keyword evidence="10 12" id="KW-0238">DNA-binding</keyword>
<name>A0A2H0XEB5_UNCKA</name>
<sequence>MGENQIEEIKNRLDIVSVVGSYLHLTKAGKNYKASCPFHAEKTPSFMVSPEIGVYKCFGCGKSGDIFSFVEEFEHVDFKDALDILAEKAGVRLVKMSPTGEKTRKEKILEANFLSAEFYHYLLTQHKFGEVARNYLKNRGITDSTVKDFQMGYAPRSWDSLGNFLIKKNFLVTDLAAGGLVKSKTTGRGFFDMFRGRLMFPLKDTRSRVIGFSGRTLFNEEPKYINTQETEIFKKESFLFGINLAKDAIKKKKFAVVVEGEFDMITPFQHGLTNIVASKGTSLTRHQIGILKNLCDEMVIFFDTDTAGQEASLRGIELAESEGINVKIGELPDKYKDPDEAVRADSAGFFSCVKNSLGVYDYYIAQAKKRFDLKDSIGKKKAGDFVVSKIAGIVNPIEKEHHIKHLAEILDVSQNAVWDLIKNYETKKALGIKSNEDIDETGKAAKGDAEELLLAVLLKAPIDTSQKNLNKLDPRDFKRGENSQIFTALKDYLISRKKPLDIKVFLLNLPDNLKEIVQALYLKDISDIAFYPDKLEKQLTNLSLKLKREAVKAELNEISGKIKTAEREAREEELKTLSDRFKELSKILSRFEKFSYE</sequence>
<dbReference type="SMART" id="SM00493">
    <property type="entry name" value="TOPRIM"/>
    <property type="match status" value="1"/>
</dbReference>
<evidence type="ECO:0000256" key="7">
    <source>
        <dbReference type="ARBA" id="ARBA00022771"/>
    </source>
</evidence>
<dbReference type="InterPro" id="IPR037068">
    <property type="entry name" value="DNA_primase_core_N_sf"/>
</dbReference>
<dbReference type="InterPro" id="IPR036977">
    <property type="entry name" value="DNA_primase_Znf_CHC2"/>
</dbReference>
<keyword evidence="15" id="KW-0175">Coiled coil</keyword>
<keyword evidence="1 12" id="KW-0240">DNA-directed RNA polymerase</keyword>
<accession>A0A2H0XEB5</accession>
<dbReference type="AlphaFoldDB" id="A0A2H0XEB5"/>
<dbReference type="PANTHER" id="PTHR30313:SF2">
    <property type="entry name" value="DNA PRIMASE"/>
    <property type="match status" value="1"/>
</dbReference>
<dbReference type="InterPro" id="IPR034151">
    <property type="entry name" value="TOPRIM_DnaG_bac"/>
</dbReference>